<dbReference type="AlphaFoldDB" id="A0A8J2SH56"/>
<evidence type="ECO:0000313" key="1">
    <source>
        <dbReference type="EMBL" id="CAH0370776.1"/>
    </source>
</evidence>
<dbReference type="OrthoDB" id="449382at2759"/>
<sequence length="361" mass="38195">ATRSKPQCGQRSVCGCNRSRYRCIQVARIQNRSRGIAFVNQIVSEKLQLCASTACSSLWCSLQGSRAPALSMMIARRLVAVVATAASISLQGIKNFRRLRGAASSLPVYRCAALDGATPADVIALASIEGKRLGRVIDLRNDDEIGKGRANRTAAATDFYRSIAAEELLINRPLLGDITGFWGAVADQAPPLPILPQIAMLWSSRPLDEALSRALEDGGLAMLYTCILASAPEEVGRAVDDVIACALRDEAVVFHCAKGKDRTGLVAALVESICEVPRAEIVNGYAASGALLGGDDAPGVADEPRPPSSGGVDWGRFRGSPAAAIEAALDWIDKNHGSPAAYLETCGVDAARQKQLRDAVL</sequence>
<dbReference type="PROSITE" id="PS00383">
    <property type="entry name" value="TYR_PHOSPHATASE_1"/>
    <property type="match status" value="1"/>
</dbReference>
<evidence type="ECO:0000313" key="2">
    <source>
        <dbReference type="Proteomes" id="UP000789595"/>
    </source>
</evidence>
<organism evidence="1 2">
    <name type="scientific">Pelagomonas calceolata</name>
    <dbReference type="NCBI Taxonomy" id="35677"/>
    <lineage>
        <taxon>Eukaryota</taxon>
        <taxon>Sar</taxon>
        <taxon>Stramenopiles</taxon>
        <taxon>Ochrophyta</taxon>
        <taxon>Pelagophyceae</taxon>
        <taxon>Pelagomonadales</taxon>
        <taxon>Pelagomonadaceae</taxon>
        <taxon>Pelagomonas</taxon>
    </lineage>
</organism>
<accession>A0A8J2SH56</accession>
<dbReference type="GO" id="GO:0004721">
    <property type="term" value="F:phosphoprotein phosphatase activity"/>
    <property type="evidence" value="ECO:0007669"/>
    <property type="project" value="InterPro"/>
</dbReference>
<dbReference type="InterPro" id="IPR029021">
    <property type="entry name" value="Prot-tyrosine_phosphatase-like"/>
</dbReference>
<dbReference type="SUPFAM" id="SSF52799">
    <property type="entry name" value="(Phosphotyrosine protein) phosphatases II"/>
    <property type="match status" value="1"/>
</dbReference>
<feature type="non-terminal residue" evidence="1">
    <location>
        <position position="1"/>
    </location>
</feature>
<keyword evidence="2" id="KW-1185">Reference proteome</keyword>
<comment type="caution">
    <text evidence="1">The sequence shown here is derived from an EMBL/GenBank/DDBJ whole genome shotgun (WGS) entry which is preliminary data.</text>
</comment>
<dbReference type="Pfam" id="PF13350">
    <property type="entry name" value="Y_phosphatase3"/>
    <property type="match status" value="1"/>
</dbReference>
<dbReference type="Gene3D" id="3.90.190.10">
    <property type="entry name" value="Protein tyrosine phosphatase superfamily"/>
    <property type="match status" value="1"/>
</dbReference>
<dbReference type="InterPro" id="IPR016130">
    <property type="entry name" value="Tyr_Pase_AS"/>
</dbReference>
<evidence type="ECO:0008006" key="3">
    <source>
        <dbReference type="Google" id="ProtNLM"/>
    </source>
</evidence>
<dbReference type="InterPro" id="IPR026893">
    <property type="entry name" value="Tyr/Ser_Pase_IphP-type"/>
</dbReference>
<protein>
    <recommendedName>
        <fullName evidence="3">Tyrosine specific protein phosphatases domain-containing protein</fullName>
    </recommendedName>
</protein>
<name>A0A8J2SH56_9STRA</name>
<reference evidence="1" key="1">
    <citation type="submission" date="2021-11" db="EMBL/GenBank/DDBJ databases">
        <authorList>
            <consortium name="Genoscope - CEA"/>
            <person name="William W."/>
        </authorList>
    </citation>
    <scope>NUCLEOTIDE SEQUENCE</scope>
</reference>
<dbReference type="EMBL" id="CAKKNE010000003">
    <property type="protein sequence ID" value="CAH0370776.1"/>
    <property type="molecule type" value="Genomic_DNA"/>
</dbReference>
<proteinExistence type="predicted"/>
<dbReference type="Proteomes" id="UP000789595">
    <property type="component" value="Unassembled WGS sequence"/>
</dbReference>
<gene>
    <name evidence="1" type="ORF">PECAL_3P06820</name>
</gene>